<organism evidence="7 8">
    <name type="scientific">Candidatus Pseudogracilibacillus intestinigallinarum</name>
    <dbReference type="NCBI Taxonomy" id="2838742"/>
    <lineage>
        <taxon>Bacteria</taxon>
        <taxon>Bacillati</taxon>
        <taxon>Bacillota</taxon>
        <taxon>Bacilli</taxon>
        <taxon>Bacillales</taxon>
        <taxon>Bacillaceae</taxon>
        <taxon>Pseudogracilibacillus</taxon>
    </lineage>
</organism>
<accession>A0A9D1PMQ4</accession>
<sequence length="131" mass="13862">MANVGIVLISHSVQIASGVKELIQQVIQEVPIELAAGTEDGRIGTTIEKISSAIDAANKGDGVLLFYDLGSAKMNAEVVLEMLADDQIVIAEAPIVEGSYIAAVEASMGKTMEEILETLWTGFPANDNNMK</sequence>
<evidence type="ECO:0000256" key="4">
    <source>
        <dbReference type="ARBA" id="ARBA00022679"/>
    </source>
</evidence>
<evidence type="ECO:0000313" key="8">
    <source>
        <dbReference type="Proteomes" id="UP000823937"/>
    </source>
</evidence>
<evidence type="ECO:0000259" key="6">
    <source>
        <dbReference type="PROSITE" id="PS51096"/>
    </source>
</evidence>
<dbReference type="InterPro" id="IPR004701">
    <property type="entry name" value="PTS_EIIA_man-typ"/>
</dbReference>
<evidence type="ECO:0000256" key="1">
    <source>
        <dbReference type="ARBA" id="ARBA00001113"/>
    </source>
</evidence>
<keyword evidence="4" id="KW-0808">Transferase</keyword>
<comment type="catalytic activity">
    <reaction evidence="1">
        <text>dihydroxyacetone + phosphoenolpyruvate = dihydroxyacetone phosphate + pyruvate</text>
        <dbReference type="Rhea" id="RHEA:18381"/>
        <dbReference type="ChEBI" id="CHEBI:15361"/>
        <dbReference type="ChEBI" id="CHEBI:16016"/>
        <dbReference type="ChEBI" id="CHEBI:57642"/>
        <dbReference type="ChEBI" id="CHEBI:58702"/>
        <dbReference type="EC" id="2.7.1.121"/>
    </reaction>
</comment>
<dbReference type="EMBL" id="DXHX01000111">
    <property type="protein sequence ID" value="HIV74822.1"/>
    <property type="molecule type" value="Genomic_DNA"/>
</dbReference>
<proteinExistence type="predicted"/>
<dbReference type="PANTHER" id="PTHR38594:SF1">
    <property type="entry name" value="PEP-DEPENDENT DIHYDROXYACETONE KINASE, PHOSPHORYL DONOR SUBUNIT DHAM"/>
    <property type="match status" value="1"/>
</dbReference>
<evidence type="ECO:0000256" key="2">
    <source>
        <dbReference type="ARBA" id="ARBA00002788"/>
    </source>
</evidence>
<evidence type="ECO:0000256" key="5">
    <source>
        <dbReference type="ARBA" id="ARBA00046577"/>
    </source>
</evidence>
<name>A0A9D1PMQ4_9BACI</name>
<gene>
    <name evidence="7" type="ORF">H9895_07080</name>
</gene>
<dbReference type="InterPro" id="IPR039643">
    <property type="entry name" value="DhaM"/>
</dbReference>
<protein>
    <recommendedName>
        <fullName evidence="3">phosphoenolpyruvate--glycerone phosphotransferase</fullName>
        <ecNumber evidence="3">2.7.1.121</ecNumber>
    </recommendedName>
</protein>
<dbReference type="GO" id="GO:0019563">
    <property type="term" value="P:glycerol catabolic process"/>
    <property type="evidence" value="ECO:0007669"/>
    <property type="project" value="InterPro"/>
</dbReference>
<reference evidence="7" key="2">
    <citation type="submission" date="2021-04" db="EMBL/GenBank/DDBJ databases">
        <authorList>
            <person name="Gilroy R."/>
        </authorList>
    </citation>
    <scope>NUCLEOTIDE SEQUENCE</scope>
    <source>
        <strain evidence="7">CHK169-2315</strain>
    </source>
</reference>
<dbReference type="NCBIfam" id="TIGR02364">
    <property type="entry name" value="dha_pts"/>
    <property type="match status" value="1"/>
</dbReference>
<evidence type="ECO:0000256" key="3">
    <source>
        <dbReference type="ARBA" id="ARBA00012095"/>
    </source>
</evidence>
<dbReference type="EC" id="2.7.1.121" evidence="3"/>
<dbReference type="InterPro" id="IPR036662">
    <property type="entry name" value="PTS_EIIA_man-typ_sf"/>
</dbReference>
<dbReference type="Gene3D" id="3.40.50.510">
    <property type="entry name" value="Phosphotransferase system, mannose-type IIA component"/>
    <property type="match status" value="1"/>
</dbReference>
<evidence type="ECO:0000313" key="7">
    <source>
        <dbReference type="EMBL" id="HIV74822.1"/>
    </source>
</evidence>
<dbReference type="Proteomes" id="UP000823937">
    <property type="component" value="Unassembled WGS sequence"/>
</dbReference>
<comment type="caution">
    <text evidence="7">The sequence shown here is derived from an EMBL/GenBank/DDBJ whole genome shotgun (WGS) entry which is preliminary data.</text>
</comment>
<dbReference type="GO" id="GO:0047324">
    <property type="term" value="F:phosphoenolpyruvate-glycerone phosphotransferase activity"/>
    <property type="evidence" value="ECO:0007669"/>
    <property type="project" value="UniProtKB-EC"/>
</dbReference>
<dbReference type="GO" id="GO:0009401">
    <property type="term" value="P:phosphoenolpyruvate-dependent sugar phosphotransferase system"/>
    <property type="evidence" value="ECO:0007669"/>
    <property type="project" value="InterPro"/>
</dbReference>
<dbReference type="AlphaFoldDB" id="A0A9D1PMQ4"/>
<dbReference type="PROSITE" id="PS51096">
    <property type="entry name" value="PTS_EIIA_TYPE_4"/>
    <property type="match status" value="1"/>
</dbReference>
<dbReference type="SUPFAM" id="SSF53062">
    <property type="entry name" value="PTS system fructose IIA component-like"/>
    <property type="match status" value="1"/>
</dbReference>
<comment type="subunit">
    <text evidence="5">Homodimer. The dihydroxyacetone kinase complex is composed of a homodimer of DhaM, a homodimer of DhaK and the subunit DhaL.</text>
</comment>
<dbReference type="Pfam" id="PF03610">
    <property type="entry name" value="EIIA-man"/>
    <property type="match status" value="1"/>
</dbReference>
<reference evidence="7" key="1">
    <citation type="journal article" date="2021" name="PeerJ">
        <title>Extensive microbial diversity within the chicken gut microbiome revealed by metagenomics and culture.</title>
        <authorList>
            <person name="Gilroy R."/>
            <person name="Ravi A."/>
            <person name="Getino M."/>
            <person name="Pursley I."/>
            <person name="Horton D.L."/>
            <person name="Alikhan N.F."/>
            <person name="Baker D."/>
            <person name="Gharbi K."/>
            <person name="Hall N."/>
            <person name="Watson M."/>
            <person name="Adriaenssens E.M."/>
            <person name="Foster-Nyarko E."/>
            <person name="Jarju S."/>
            <person name="Secka A."/>
            <person name="Antonio M."/>
            <person name="Oren A."/>
            <person name="Chaudhuri R.R."/>
            <person name="La Ragione R."/>
            <person name="Hildebrand F."/>
            <person name="Pallen M.J."/>
        </authorList>
    </citation>
    <scope>NUCLEOTIDE SEQUENCE</scope>
    <source>
        <strain evidence="7">CHK169-2315</strain>
    </source>
</reference>
<keyword evidence="7" id="KW-0418">Kinase</keyword>
<dbReference type="GO" id="GO:0016020">
    <property type="term" value="C:membrane"/>
    <property type="evidence" value="ECO:0007669"/>
    <property type="project" value="InterPro"/>
</dbReference>
<dbReference type="PANTHER" id="PTHR38594">
    <property type="entry name" value="PEP-DEPENDENT DIHYDROXYACETONE KINASE, PHOSPHORYL DONOR SUBUNIT DHAM"/>
    <property type="match status" value="1"/>
</dbReference>
<feature type="domain" description="PTS EIIA type-4" evidence="6">
    <location>
        <begin position="3"/>
        <end position="131"/>
    </location>
</feature>
<dbReference type="InterPro" id="IPR012844">
    <property type="entry name" value="DhaM_N"/>
</dbReference>
<comment type="function">
    <text evidence="2">Component of the dihydroxyacetone kinase complex, which is responsible for the phosphoenolpyruvate (PEP)-dependent phosphorylation of dihydroxyacetone. DhaM serves as the phosphoryl donor. Is phosphorylated by phosphoenolpyruvate in an EI- and HPr-dependent reaction, and a phosphorelay system on histidine residues finally leads to phosphoryl transfer to DhaL and dihydroxyacetone.</text>
</comment>